<dbReference type="GO" id="GO:0022857">
    <property type="term" value="F:transmembrane transporter activity"/>
    <property type="evidence" value="ECO:0007669"/>
    <property type="project" value="TreeGrafter"/>
</dbReference>
<dbReference type="PANTHER" id="PTHR30572:SF18">
    <property type="entry name" value="ABC-TYPE MACROLIDE FAMILY EXPORT SYSTEM PERMEASE COMPONENT 2"/>
    <property type="match status" value="1"/>
</dbReference>
<evidence type="ECO:0000313" key="9">
    <source>
        <dbReference type="EMBL" id="TKS54910.1"/>
    </source>
</evidence>
<feature type="domain" description="MacB-like periplasmic core" evidence="8">
    <location>
        <begin position="22"/>
        <end position="278"/>
    </location>
</feature>
<evidence type="ECO:0000256" key="4">
    <source>
        <dbReference type="ARBA" id="ARBA00022989"/>
    </source>
</evidence>
<evidence type="ECO:0000259" key="8">
    <source>
        <dbReference type="Pfam" id="PF12704"/>
    </source>
</evidence>
<gene>
    <name evidence="9" type="ORF">E4582_09135</name>
</gene>
<evidence type="ECO:0000256" key="1">
    <source>
        <dbReference type="ARBA" id="ARBA00004651"/>
    </source>
</evidence>
<evidence type="ECO:0000256" key="2">
    <source>
        <dbReference type="ARBA" id="ARBA00022475"/>
    </source>
</evidence>
<feature type="domain" description="ABC3 transporter permease C-terminal" evidence="7">
    <location>
        <begin position="323"/>
        <end position="437"/>
    </location>
</feature>
<keyword evidence="2" id="KW-1003">Cell membrane</keyword>
<dbReference type="AlphaFoldDB" id="A0A4Z1R631"/>
<dbReference type="RefSeq" id="WP_134674267.1">
    <property type="nucleotide sequence ID" value="NZ_SPUH01000001.1"/>
</dbReference>
<evidence type="ECO:0000256" key="3">
    <source>
        <dbReference type="ARBA" id="ARBA00022692"/>
    </source>
</evidence>
<dbReference type="InterPro" id="IPR003838">
    <property type="entry name" value="ABC3_permease_C"/>
</dbReference>
<dbReference type="Pfam" id="PF12704">
    <property type="entry name" value="MacB_PCD"/>
    <property type="match status" value="1"/>
</dbReference>
<feature type="transmembrane region" description="Helical" evidence="6">
    <location>
        <begin position="361"/>
        <end position="389"/>
    </location>
</feature>
<evidence type="ECO:0000256" key="5">
    <source>
        <dbReference type="ARBA" id="ARBA00023136"/>
    </source>
</evidence>
<comment type="caution">
    <text evidence="9">The sequence shown here is derived from an EMBL/GenBank/DDBJ whole genome shotgun (WGS) entry which is preliminary data.</text>
</comment>
<proteinExistence type="predicted"/>
<evidence type="ECO:0000313" key="10">
    <source>
        <dbReference type="Proteomes" id="UP000298681"/>
    </source>
</evidence>
<keyword evidence="3 6" id="KW-0812">Transmembrane</keyword>
<keyword evidence="10" id="KW-1185">Reference proteome</keyword>
<reference evidence="9 10" key="1">
    <citation type="submission" date="2019-01" db="EMBL/GenBank/DDBJ databases">
        <authorList>
            <person name="Zhang S."/>
        </authorList>
    </citation>
    <scope>NUCLEOTIDE SEQUENCE [LARGE SCALE GENOMIC DNA]</scope>
    <source>
        <strain evidence="9 10">1626</strain>
    </source>
</reference>
<accession>A0A4Z1R631</accession>
<dbReference type="Proteomes" id="UP000298681">
    <property type="component" value="Unassembled WGS sequence"/>
</dbReference>
<dbReference type="InterPro" id="IPR025857">
    <property type="entry name" value="MacB_PCD"/>
</dbReference>
<sequence>MAARYAVELGLRGLLRHPRTMALTVVLLGLGLAAVMSMLTLLAMLSADPLPGISGRLHLAWVDSRAAPTSASAAEPDADAPPFLWKLADAQALMALQPAVRQAALVSTPVNVQPDDADTSNTATAVLALGPMPSMFGVSLQRGRYWTAAEEQDRVPVAVIGDATARALFGDADAVGRDLRIGSTMFRVIGVAGPWAPRPRFHFLQAGQAVWSERSESLFLPLHAALDAGVAPVATRDCDGRGVGGFGFDTIDLDACRWLALWAELTDTATRDAYADALAGYARSRHAAGVFERAAASRLDSVPAWLAANRVVPDTVRLYLWLAVGLLALCMVNVAGLLAARFLRRGSELGVRRVLGAPRRSVLLQCLVEAVAAGTLGGLLAWPLTLFGLWVIRLQDHGYTDLARFEPRLFALLLALAIGTGLLVGLVPALRAARIEPVLQIKSP</sequence>
<evidence type="ECO:0000259" key="7">
    <source>
        <dbReference type="Pfam" id="PF02687"/>
    </source>
</evidence>
<feature type="transmembrane region" description="Helical" evidence="6">
    <location>
        <begin position="21"/>
        <end position="45"/>
    </location>
</feature>
<keyword evidence="5 6" id="KW-0472">Membrane</keyword>
<feature type="transmembrane region" description="Helical" evidence="6">
    <location>
        <begin position="318"/>
        <end position="340"/>
    </location>
</feature>
<dbReference type="GO" id="GO:0005886">
    <property type="term" value="C:plasma membrane"/>
    <property type="evidence" value="ECO:0007669"/>
    <property type="project" value="UniProtKB-SubCell"/>
</dbReference>
<name>A0A4Z1R631_9GAMM</name>
<keyword evidence="4 6" id="KW-1133">Transmembrane helix</keyword>
<evidence type="ECO:0000256" key="6">
    <source>
        <dbReference type="SAM" id="Phobius"/>
    </source>
</evidence>
<organism evidence="9 10">
    <name type="scientific">Luteimonas yindakuii</name>
    <dbReference type="NCBI Taxonomy" id="2565782"/>
    <lineage>
        <taxon>Bacteria</taxon>
        <taxon>Pseudomonadati</taxon>
        <taxon>Pseudomonadota</taxon>
        <taxon>Gammaproteobacteria</taxon>
        <taxon>Lysobacterales</taxon>
        <taxon>Lysobacteraceae</taxon>
        <taxon>Luteimonas</taxon>
    </lineage>
</organism>
<dbReference type="InterPro" id="IPR050250">
    <property type="entry name" value="Macrolide_Exporter_MacB"/>
</dbReference>
<feature type="transmembrane region" description="Helical" evidence="6">
    <location>
        <begin position="409"/>
        <end position="430"/>
    </location>
</feature>
<dbReference type="Pfam" id="PF02687">
    <property type="entry name" value="FtsX"/>
    <property type="match status" value="1"/>
</dbReference>
<dbReference type="PANTHER" id="PTHR30572">
    <property type="entry name" value="MEMBRANE COMPONENT OF TRANSPORTER-RELATED"/>
    <property type="match status" value="1"/>
</dbReference>
<comment type="subcellular location">
    <subcellularLocation>
        <location evidence="1">Cell membrane</location>
        <topology evidence="1">Multi-pass membrane protein</topology>
    </subcellularLocation>
</comment>
<protein>
    <submittedName>
        <fullName evidence="9">FtsX-like permease family protein</fullName>
    </submittedName>
</protein>
<dbReference type="EMBL" id="SPUH01000001">
    <property type="protein sequence ID" value="TKS54910.1"/>
    <property type="molecule type" value="Genomic_DNA"/>
</dbReference>